<dbReference type="AlphaFoldDB" id="A0A6A5GK05"/>
<sequence>MTPHLSESPRHEGCFCLTVTSLKSKICGGSSFSSSEFSDEFGDVVVVAASEFSESADSAEIPESSSGIDFAIFSGLPAGFAPKIARSPPRIKPTGTIIIIHGIEARNVMERNVLARW</sequence>
<dbReference type="RefSeq" id="XP_053583274.1">
    <property type="nucleotide sequence ID" value="XM_053734361.1"/>
</dbReference>
<organism evidence="1 2">
    <name type="scientific">Caenorhabditis remanei</name>
    <name type="common">Caenorhabditis vulgaris</name>
    <dbReference type="NCBI Taxonomy" id="31234"/>
    <lineage>
        <taxon>Eukaryota</taxon>
        <taxon>Metazoa</taxon>
        <taxon>Ecdysozoa</taxon>
        <taxon>Nematoda</taxon>
        <taxon>Chromadorea</taxon>
        <taxon>Rhabditida</taxon>
        <taxon>Rhabditina</taxon>
        <taxon>Rhabditomorpha</taxon>
        <taxon>Rhabditoidea</taxon>
        <taxon>Rhabditidae</taxon>
        <taxon>Peloderinae</taxon>
        <taxon>Caenorhabditis</taxon>
    </lineage>
</organism>
<dbReference type="EMBL" id="WUAV01000005">
    <property type="protein sequence ID" value="KAF1755003.1"/>
    <property type="molecule type" value="Genomic_DNA"/>
</dbReference>
<accession>A0A6A5GK05</accession>
<evidence type="ECO:0000313" key="2">
    <source>
        <dbReference type="Proteomes" id="UP000483820"/>
    </source>
</evidence>
<evidence type="ECO:0000313" key="1">
    <source>
        <dbReference type="EMBL" id="KAF1755003.1"/>
    </source>
</evidence>
<gene>
    <name evidence="1" type="ORF">GCK72_021570</name>
</gene>
<proteinExistence type="predicted"/>
<reference evidence="1 2" key="1">
    <citation type="submission" date="2019-12" db="EMBL/GenBank/DDBJ databases">
        <title>Chromosome-level assembly of the Caenorhabditis remanei genome.</title>
        <authorList>
            <person name="Teterina A.A."/>
            <person name="Willis J.H."/>
            <person name="Phillips P.C."/>
        </authorList>
    </citation>
    <scope>NUCLEOTIDE SEQUENCE [LARGE SCALE GENOMIC DNA]</scope>
    <source>
        <strain evidence="1 2">PX506</strain>
        <tissue evidence="1">Whole organism</tissue>
    </source>
</reference>
<dbReference type="KEGG" id="crq:GCK72_021570"/>
<name>A0A6A5GK05_CAERE</name>
<comment type="caution">
    <text evidence="1">The sequence shown here is derived from an EMBL/GenBank/DDBJ whole genome shotgun (WGS) entry which is preliminary data.</text>
</comment>
<dbReference type="GeneID" id="78777280"/>
<protein>
    <submittedName>
        <fullName evidence="1">Uncharacterized protein</fullName>
    </submittedName>
</protein>
<dbReference type="CTD" id="78777280"/>
<dbReference type="Proteomes" id="UP000483820">
    <property type="component" value="Chromosome V"/>
</dbReference>